<accession>A0ACA9KSP3</accession>
<keyword evidence="2" id="KW-1185">Reference proteome</keyword>
<reference evidence="1" key="1">
    <citation type="submission" date="2021-06" db="EMBL/GenBank/DDBJ databases">
        <authorList>
            <person name="Kallberg Y."/>
            <person name="Tangrot J."/>
            <person name="Rosling A."/>
        </authorList>
    </citation>
    <scope>NUCLEOTIDE SEQUENCE</scope>
    <source>
        <strain evidence="1">MA461A</strain>
    </source>
</reference>
<name>A0ACA9KSP3_9GLOM</name>
<gene>
    <name evidence="1" type="ORF">RPERSI_LOCUS1410</name>
</gene>
<organism evidence="1 2">
    <name type="scientific">Racocetra persica</name>
    <dbReference type="NCBI Taxonomy" id="160502"/>
    <lineage>
        <taxon>Eukaryota</taxon>
        <taxon>Fungi</taxon>
        <taxon>Fungi incertae sedis</taxon>
        <taxon>Mucoromycota</taxon>
        <taxon>Glomeromycotina</taxon>
        <taxon>Glomeromycetes</taxon>
        <taxon>Diversisporales</taxon>
        <taxon>Gigasporaceae</taxon>
        <taxon>Racocetra</taxon>
    </lineage>
</organism>
<evidence type="ECO:0000313" key="1">
    <source>
        <dbReference type="EMBL" id="CAG8491519.1"/>
    </source>
</evidence>
<comment type="caution">
    <text evidence="1">The sequence shown here is derived from an EMBL/GenBank/DDBJ whole genome shotgun (WGS) entry which is preliminary data.</text>
</comment>
<dbReference type="EMBL" id="CAJVQC010001290">
    <property type="protein sequence ID" value="CAG8491519.1"/>
    <property type="molecule type" value="Genomic_DNA"/>
</dbReference>
<evidence type="ECO:0000313" key="2">
    <source>
        <dbReference type="Proteomes" id="UP000789920"/>
    </source>
</evidence>
<dbReference type="Proteomes" id="UP000789920">
    <property type="component" value="Unassembled WGS sequence"/>
</dbReference>
<sequence>MLPHGILAINKPRGKTSTDILNTLKELFRNRTNSIVNKKKIKLGHGGTLDPLATGVLVIGVNDGCKELHKYIGCNKVYLATGLFGFATDSYDSYGKLLKITPVKHITKEMLTFTLQKFTGDISQKPPLYSALRMEGRRLYDYARKGIALPKSIEPRTIKIHSLSLIDFTVNHDYKPPTTTATILKTRTSENNEVNTNDQSNARINENSIIENSLLNNPIFKIHVECGKGTYIRSLIHDIGIELNSAAHVVELVRLQQGDICLHRDTVELDECTDLSAIFTAMEKIKLKHSYSSQLQCNKVTDINIA</sequence>
<protein>
    <submittedName>
        <fullName evidence="1">22719_t:CDS:1</fullName>
    </submittedName>
</protein>
<proteinExistence type="predicted"/>